<dbReference type="InterPro" id="IPR036259">
    <property type="entry name" value="MFS_trans_sf"/>
</dbReference>
<feature type="transmembrane region" description="Helical" evidence="7">
    <location>
        <begin position="51"/>
        <end position="71"/>
    </location>
</feature>
<feature type="transmembrane region" description="Helical" evidence="7">
    <location>
        <begin position="248"/>
        <end position="269"/>
    </location>
</feature>
<feature type="transmembrane region" description="Helical" evidence="7">
    <location>
        <begin position="83"/>
        <end position="104"/>
    </location>
</feature>
<comment type="caution">
    <text evidence="8">The sequence shown here is derived from an EMBL/GenBank/DDBJ whole genome shotgun (WGS) entry which is preliminary data.</text>
</comment>
<feature type="transmembrane region" description="Helical" evidence="7">
    <location>
        <begin position="306"/>
        <end position="328"/>
    </location>
</feature>
<feature type="transmembrane region" description="Helical" evidence="7">
    <location>
        <begin position="145"/>
        <end position="169"/>
    </location>
</feature>
<keyword evidence="6 7" id="KW-0472">Membrane</keyword>
<dbReference type="PANTHER" id="PTHR10332:SF10">
    <property type="entry name" value="EQUILIBRATIVE NUCLEOSIDE TRANSPORTER 4"/>
    <property type="match status" value="1"/>
</dbReference>
<feature type="transmembrane region" description="Helical" evidence="7">
    <location>
        <begin position="382"/>
        <end position="402"/>
    </location>
</feature>
<comment type="similarity">
    <text evidence="2">Belongs to the SLC29A/ENT transporter (TC 2.A.57) family.</text>
</comment>
<dbReference type="EMBL" id="BQXS01017728">
    <property type="protein sequence ID" value="GKT16155.1"/>
    <property type="molecule type" value="Genomic_DNA"/>
</dbReference>
<evidence type="ECO:0000256" key="2">
    <source>
        <dbReference type="ARBA" id="ARBA00007965"/>
    </source>
</evidence>
<proteinExistence type="inferred from homology"/>
<dbReference type="InterPro" id="IPR002259">
    <property type="entry name" value="Eqnu_transpt"/>
</dbReference>
<feature type="transmembrane region" description="Helical" evidence="7">
    <location>
        <begin position="340"/>
        <end position="362"/>
    </location>
</feature>
<dbReference type="PANTHER" id="PTHR10332">
    <property type="entry name" value="EQUILIBRATIVE NUCLEOSIDE TRANSPORTER"/>
    <property type="match status" value="1"/>
</dbReference>
<keyword evidence="9" id="KW-1185">Reference proteome</keyword>
<evidence type="ECO:0000313" key="9">
    <source>
        <dbReference type="Proteomes" id="UP001057375"/>
    </source>
</evidence>
<accession>A0ABQ5JXN5</accession>
<evidence type="ECO:0000313" key="8">
    <source>
        <dbReference type="EMBL" id="GKT16155.1"/>
    </source>
</evidence>
<feature type="transmembrane region" description="Helical" evidence="7">
    <location>
        <begin position="175"/>
        <end position="197"/>
    </location>
</feature>
<gene>
    <name evidence="8" type="ORF">ADUPG1_014627</name>
</gene>
<comment type="subcellular location">
    <subcellularLocation>
        <location evidence="1">Membrane</location>
        <topology evidence="1">Multi-pass membrane protein</topology>
    </subcellularLocation>
</comment>
<evidence type="ECO:0000256" key="4">
    <source>
        <dbReference type="ARBA" id="ARBA00022692"/>
    </source>
</evidence>
<evidence type="ECO:0000256" key="6">
    <source>
        <dbReference type="ARBA" id="ARBA00023136"/>
    </source>
</evidence>
<evidence type="ECO:0000256" key="1">
    <source>
        <dbReference type="ARBA" id="ARBA00004141"/>
    </source>
</evidence>
<dbReference type="SUPFAM" id="SSF103473">
    <property type="entry name" value="MFS general substrate transporter"/>
    <property type="match status" value="1"/>
</dbReference>
<name>A0ABQ5JXN5_9EUKA</name>
<protein>
    <submittedName>
        <fullName evidence="8">Equilibrative nucleoside transporter like protein</fullName>
    </submittedName>
</protein>
<dbReference type="Pfam" id="PF01733">
    <property type="entry name" value="Nucleoside_tran"/>
    <property type="match status" value="1"/>
</dbReference>
<feature type="transmembrane region" description="Helical" evidence="7">
    <location>
        <begin position="17"/>
        <end position="39"/>
    </location>
</feature>
<feature type="transmembrane region" description="Helical" evidence="7">
    <location>
        <begin position="110"/>
        <end position="133"/>
    </location>
</feature>
<keyword evidence="4 7" id="KW-0812">Transmembrane</keyword>
<keyword evidence="5 7" id="KW-1133">Transmembrane helix</keyword>
<organism evidence="8 9">
    <name type="scientific">Aduncisulcus paluster</name>
    <dbReference type="NCBI Taxonomy" id="2918883"/>
    <lineage>
        <taxon>Eukaryota</taxon>
        <taxon>Metamonada</taxon>
        <taxon>Carpediemonas-like organisms</taxon>
        <taxon>Aduncisulcus</taxon>
    </lineage>
</organism>
<evidence type="ECO:0000256" key="3">
    <source>
        <dbReference type="ARBA" id="ARBA00022448"/>
    </source>
</evidence>
<dbReference type="PRINTS" id="PR01130">
    <property type="entry name" value="DERENTRNSPRT"/>
</dbReference>
<evidence type="ECO:0000256" key="5">
    <source>
        <dbReference type="ARBA" id="ARBA00022989"/>
    </source>
</evidence>
<reference evidence="8" key="1">
    <citation type="submission" date="2022-03" db="EMBL/GenBank/DDBJ databases">
        <title>Draft genome sequence of Aduncisulcus paluster, a free-living microaerophilic Fornicata.</title>
        <authorList>
            <person name="Yuyama I."/>
            <person name="Kume K."/>
            <person name="Tamura T."/>
            <person name="Inagaki Y."/>
            <person name="Hashimoto T."/>
        </authorList>
    </citation>
    <scope>NUCLEOTIDE SEQUENCE</scope>
    <source>
        <strain evidence="8">NY0171</strain>
    </source>
</reference>
<evidence type="ECO:0000256" key="7">
    <source>
        <dbReference type="SAM" id="Phobius"/>
    </source>
</evidence>
<keyword evidence="3" id="KW-0813">Transport</keyword>
<sequence>MFCCKEEQQRRKDERNLFFIMLLLGTGSLLLFNAMITPVNFWTHTIPDFNVLFYISFAFNSQQLVGAFVMMKWGNKWSINKRVWISLIVELFSLVLIPSIPTKITNQTTALILVLIVTVITSNAAGILQSTVYSMGGSLGEHFSVAAMSGAGGAGLVMEIIRIITQAAMSRDDQIISGTIIYFILAGLILISCLIAFEVARRIPRAHQTILLMHGSVVGEIVTIDIQQDPEEPVIEVLSSPGEVMKKIWLDCISVFFVFFISLTLFPGVTNMVTSASFTDPDWFSIWNMSCFMVGDMIGRTLPRFVVLWGRNVNIAVIFIRLIFFPLFILQVKEILHNDFLLYSTMVVFSVSNGYTSSVAMMNGPTQVEKKDQPIAGTLMTVFLASGLFAGSLFALALNAILS</sequence>
<dbReference type="PIRSF" id="PIRSF016379">
    <property type="entry name" value="ENT"/>
    <property type="match status" value="1"/>
</dbReference>
<dbReference type="Proteomes" id="UP001057375">
    <property type="component" value="Unassembled WGS sequence"/>
</dbReference>